<dbReference type="AlphaFoldDB" id="A0A849VX77"/>
<reference evidence="1 2" key="1">
    <citation type="submission" date="2020-05" db="EMBL/GenBank/DDBJ databases">
        <authorList>
            <person name="Kim M.K."/>
        </authorList>
    </citation>
    <scope>NUCLEOTIDE SEQUENCE [LARGE SCALE GENOMIC DNA]</scope>
    <source>
        <strain evidence="1 2">BT25</strain>
    </source>
</reference>
<name>A0A849VX77_9HYPH</name>
<dbReference type="RefSeq" id="WP_139217681.1">
    <property type="nucleotide sequence ID" value="NZ_CP088293.1"/>
</dbReference>
<dbReference type="Proteomes" id="UP000550508">
    <property type="component" value="Unassembled WGS sequence"/>
</dbReference>
<keyword evidence="2" id="KW-1185">Reference proteome</keyword>
<organism evidence="1 2">
    <name type="scientific">Phyllobacterium pellucidum</name>
    <dbReference type="NCBI Taxonomy" id="2740464"/>
    <lineage>
        <taxon>Bacteria</taxon>
        <taxon>Pseudomonadati</taxon>
        <taxon>Pseudomonadota</taxon>
        <taxon>Alphaproteobacteria</taxon>
        <taxon>Hyphomicrobiales</taxon>
        <taxon>Phyllobacteriaceae</taxon>
        <taxon>Phyllobacterium</taxon>
    </lineage>
</organism>
<accession>A0A849VX77</accession>
<protein>
    <submittedName>
        <fullName evidence="1">Uncharacterized protein</fullName>
    </submittedName>
</protein>
<evidence type="ECO:0000313" key="1">
    <source>
        <dbReference type="EMBL" id="NTS33209.1"/>
    </source>
</evidence>
<dbReference type="EMBL" id="JABUMX010000004">
    <property type="protein sequence ID" value="NTS33209.1"/>
    <property type="molecule type" value="Genomic_DNA"/>
</dbReference>
<evidence type="ECO:0000313" key="2">
    <source>
        <dbReference type="Proteomes" id="UP000550508"/>
    </source>
</evidence>
<comment type="caution">
    <text evidence="1">The sequence shown here is derived from an EMBL/GenBank/DDBJ whole genome shotgun (WGS) entry which is preliminary data.</text>
</comment>
<gene>
    <name evidence="1" type="ORF">HQ945_18310</name>
</gene>
<sequence length="83" mass="9565">MRRARKAIYSREDWNLMEHAHRIACRDLHVPSTSLDEIHRVAKRVMTLFDGGLRDENLIAATAASQERFIADTLSLRHKKVPA</sequence>
<proteinExistence type="predicted"/>